<comment type="caution">
    <text evidence="4">The sequence shown here is derived from an EMBL/GenBank/DDBJ whole genome shotgun (WGS) entry which is preliminary data.</text>
</comment>
<sequence>MTDNREHLATLPTELILSIAENRCLSTHDLANFALAGRRYADLVMSVLYKRNIREENASALLWAVLNEDTDTMALLIRFSALTLAARKGLTTAVKWLLENGADPDVPARDLCRCDNEPIISRSMWRVPRQATRPLVDQPHWTALHLAIHHGHEDIIELLITHGANARQVCRSEDGPCSALHTAFIHKRKSIVESLMYRFEGTDMVDINARGRAGITPLHIAYCVQSAENPLVDLALKFGAYVNLEYEIDRNQWTLFSMACAQKDWKFARRLLRLGANDNFDLEPPSGRHWTRDVLRRDITWSYDGKVDWDKATLAMELDQLERDHEVARQ</sequence>
<dbReference type="PROSITE" id="PS50297">
    <property type="entry name" value="ANK_REP_REGION"/>
    <property type="match status" value="1"/>
</dbReference>
<accession>A0ABR1NWQ8</accession>
<dbReference type="SUPFAM" id="SSF48403">
    <property type="entry name" value="Ankyrin repeat"/>
    <property type="match status" value="1"/>
</dbReference>
<evidence type="ECO:0000256" key="1">
    <source>
        <dbReference type="ARBA" id="ARBA00022737"/>
    </source>
</evidence>
<evidence type="ECO:0000256" key="2">
    <source>
        <dbReference type="ARBA" id="ARBA00023043"/>
    </source>
</evidence>
<proteinExistence type="predicted"/>
<name>A0ABR1NWQ8_DIAER</name>
<keyword evidence="5" id="KW-1185">Reference proteome</keyword>
<evidence type="ECO:0000313" key="4">
    <source>
        <dbReference type="EMBL" id="KAK7718155.1"/>
    </source>
</evidence>
<evidence type="ECO:0008006" key="6">
    <source>
        <dbReference type="Google" id="ProtNLM"/>
    </source>
</evidence>
<organism evidence="4 5">
    <name type="scientific">Diaporthe eres</name>
    <name type="common">Phomopsis oblonga</name>
    <dbReference type="NCBI Taxonomy" id="83184"/>
    <lineage>
        <taxon>Eukaryota</taxon>
        <taxon>Fungi</taxon>
        <taxon>Dikarya</taxon>
        <taxon>Ascomycota</taxon>
        <taxon>Pezizomycotina</taxon>
        <taxon>Sordariomycetes</taxon>
        <taxon>Sordariomycetidae</taxon>
        <taxon>Diaporthales</taxon>
        <taxon>Diaporthaceae</taxon>
        <taxon>Diaporthe</taxon>
        <taxon>Diaporthe eres species complex</taxon>
    </lineage>
</organism>
<evidence type="ECO:0000313" key="5">
    <source>
        <dbReference type="Proteomes" id="UP001430848"/>
    </source>
</evidence>
<dbReference type="Gene3D" id="1.25.40.20">
    <property type="entry name" value="Ankyrin repeat-containing domain"/>
    <property type="match status" value="1"/>
</dbReference>
<dbReference type="InterPro" id="IPR036770">
    <property type="entry name" value="Ankyrin_rpt-contain_sf"/>
</dbReference>
<dbReference type="PANTHER" id="PTHR24180">
    <property type="entry name" value="CYCLIN-DEPENDENT KINASE INHIBITOR 2C-RELATED"/>
    <property type="match status" value="1"/>
</dbReference>
<feature type="repeat" description="ANK" evidence="3">
    <location>
        <begin position="77"/>
        <end position="109"/>
    </location>
</feature>
<dbReference type="Pfam" id="PF12796">
    <property type="entry name" value="Ank_2"/>
    <property type="match status" value="1"/>
</dbReference>
<dbReference type="PANTHER" id="PTHR24180:SF45">
    <property type="entry name" value="POLY [ADP-RIBOSE] POLYMERASE TANKYRASE"/>
    <property type="match status" value="1"/>
</dbReference>
<dbReference type="EMBL" id="JAKNSF020000088">
    <property type="protein sequence ID" value="KAK7718155.1"/>
    <property type="molecule type" value="Genomic_DNA"/>
</dbReference>
<keyword evidence="2 3" id="KW-0040">ANK repeat</keyword>
<reference evidence="4 5" key="1">
    <citation type="submission" date="2024-02" db="EMBL/GenBank/DDBJ databases">
        <title>De novo assembly and annotation of 12 fungi associated with fruit tree decline syndrome in Ontario, Canada.</title>
        <authorList>
            <person name="Sulman M."/>
            <person name="Ellouze W."/>
            <person name="Ilyukhin E."/>
        </authorList>
    </citation>
    <scope>NUCLEOTIDE SEQUENCE [LARGE SCALE GENOMIC DNA]</scope>
    <source>
        <strain evidence="4 5">M169</strain>
    </source>
</reference>
<dbReference type="InterPro" id="IPR002110">
    <property type="entry name" value="Ankyrin_rpt"/>
</dbReference>
<evidence type="ECO:0000256" key="3">
    <source>
        <dbReference type="PROSITE-ProRule" id="PRU00023"/>
    </source>
</evidence>
<feature type="repeat" description="ANK" evidence="3">
    <location>
        <begin position="139"/>
        <end position="171"/>
    </location>
</feature>
<dbReference type="InterPro" id="IPR051637">
    <property type="entry name" value="Ank_repeat_dom-contain_49"/>
</dbReference>
<dbReference type="PROSITE" id="PS50088">
    <property type="entry name" value="ANK_REPEAT"/>
    <property type="match status" value="3"/>
</dbReference>
<protein>
    <recommendedName>
        <fullName evidence="6">Ankyrin repeat protein</fullName>
    </recommendedName>
</protein>
<dbReference type="Proteomes" id="UP001430848">
    <property type="component" value="Unassembled WGS sequence"/>
</dbReference>
<keyword evidence="1" id="KW-0677">Repeat</keyword>
<dbReference type="SMART" id="SM00248">
    <property type="entry name" value="ANK"/>
    <property type="match status" value="4"/>
</dbReference>
<dbReference type="Pfam" id="PF00023">
    <property type="entry name" value="Ank"/>
    <property type="match status" value="1"/>
</dbReference>
<gene>
    <name evidence="4" type="ORF">SLS63_010540</name>
</gene>
<feature type="repeat" description="ANK" evidence="3">
    <location>
        <begin position="213"/>
        <end position="247"/>
    </location>
</feature>